<dbReference type="InterPro" id="IPR006593">
    <property type="entry name" value="Cyt_b561/ferric_Rdtase_TM"/>
</dbReference>
<comment type="subcellular location">
    <subcellularLocation>
        <location evidence="1">Membrane</location>
    </subcellularLocation>
</comment>
<reference evidence="10" key="1">
    <citation type="submission" date="2020-06" db="EMBL/GenBank/DDBJ databases">
        <title>Draft genome sequences of strains closely related to Aspergillus parafelis and Aspergillus hiratsukae.</title>
        <authorList>
            <person name="Dos Santos R.A.C."/>
            <person name="Rivero-Menendez O."/>
            <person name="Steenwyk J.L."/>
            <person name="Mead M.E."/>
            <person name="Goldman G.H."/>
            <person name="Alastruey-Izquierdo A."/>
            <person name="Rokas A."/>
        </authorList>
    </citation>
    <scope>NUCLEOTIDE SEQUENCE</scope>
    <source>
        <strain evidence="10">CNM-CM7691</strain>
    </source>
</reference>
<gene>
    <name evidence="10" type="ORF">CNMCM7691_003020</name>
</gene>
<evidence type="ECO:0000256" key="5">
    <source>
        <dbReference type="ARBA" id="ARBA00022989"/>
    </source>
</evidence>
<evidence type="ECO:0000256" key="2">
    <source>
        <dbReference type="ARBA" id="ARBA00022448"/>
    </source>
</evidence>
<dbReference type="Gene3D" id="1.20.120.1770">
    <property type="match status" value="1"/>
</dbReference>
<accession>A0A8H6VDR5</accession>
<sequence length="328" mass="34771">MIVPKSTVSSNSGPIYFQIRAPTTYQWVALGQGSQMAGSNIFIIYAASANKVTLSPWSGRGHFLPGYNPDAQINLLNGTRISNGYMTANAEKKGSAIDSSNVSYSITLHDSHGVQTINITQARMATVDASNPFAGFNPASTPQITTGGTTTSNLNSALIAHAVLMSIAFVVLFPSFAISIHIIPYSKMVTRIHAPLQLFTLAMAIAGLGLGVYLGINADQMDKYHPIIGLVISVFAYTHRWLGRALIALGIINGGLGFLLTKNSGNRAPKGAIIAYSVVTGVIGLAYIIFVIVLPFRSKKSPEAQKEVSSNGSGKGNGLQERNGIRDS</sequence>
<dbReference type="CDD" id="cd08760">
    <property type="entry name" value="Cyt_b561_FRRS1_like"/>
    <property type="match status" value="1"/>
</dbReference>
<evidence type="ECO:0000313" key="11">
    <source>
        <dbReference type="Proteomes" id="UP000641853"/>
    </source>
</evidence>
<evidence type="ECO:0000256" key="4">
    <source>
        <dbReference type="ARBA" id="ARBA00022982"/>
    </source>
</evidence>
<evidence type="ECO:0000256" key="8">
    <source>
        <dbReference type="SAM" id="Phobius"/>
    </source>
</evidence>
<feature type="transmembrane region" description="Helical" evidence="8">
    <location>
        <begin position="195"/>
        <end position="216"/>
    </location>
</feature>
<evidence type="ECO:0000256" key="7">
    <source>
        <dbReference type="SAM" id="MobiDB-lite"/>
    </source>
</evidence>
<feature type="region of interest" description="Disordered" evidence="7">
    <location>
        <begin position="304"/>
        <end position="328"/>
    </location>
</feature>
<dbReference type="AlphaFoldDB" id="A0A8H6VDR5"/>
<comment type="caution">
    <text evidence="10">The sequence shown here is derived from an EMBL/GenBank/DDBJ whole genome shotgun (WGS) entry which is preliminary data.</text>
</comment>
<dbReference type="InterPro" id="IPR015920">
    <property type="entry name" value="Cellobiose_DH-like_cyt"/>
</dbReference>
<dbReference type="PANTHER" id="PTHR47797">
    <property type="entry name" value="DEHYDROGENASE, PUTATIVE (AFU_ORTHOLOGUE AFUA_8G05805)-RELATED"/>
    <property type="match status" value="1"/>
</dbReference>
<dbReference type="Proteomes" id="UP000641853">
    <property type="component" value="Unassembled WGS sequence"/>
</dbReference>
<dbReference type="CDD" id="cd09630">
    <property type="entry name" value="CDH_like_cytochrome"/>
    <property type="match status" value="1"/>
</dbReference>
<dbReference type="Pfam" id="PF16010">
    <property type="entry name" value="CDH-cyt"/>
    <property type="match status" value="1"/>
</dbReference>
<feature type="transmembrane region" description="Helical" evidence="8">
    <location>
        <begin position="273"/>
        <end position="296"/>
    </location>
</feature>
<evidence type="ECO:0000256" key="1">
    <source>
        <dbReference type="ARBA" id="ARBA00004370"/>
    </source>
</evidence>
<dbReference type="PANTHER" id="PTHR47797:SF1">
    <property type="entry name" value="CYTOCHROME B561 DOMAIN-CONTAINING PROTEIN-RELATED"/>
    <property type="match status" value="1"/>
</dbReference>
<dbReference type="GO" id="GO:0016020">
    <property type="term" value="C:membrane"/>
    <property type="evidence" value="ECO:0007669"/>
    <property type="project" value="UniProtKB-SubCell"/>
</dbReference>
<evidence type="ECO:0000256" key="6">
    <source>
        <dbReference type="ARBA" id="ARBA00023136"/>
    </source>
</evidence>
<keyword evidence="2" id="KW-0813">Transport</keyword>
<feature type="transmembrane region" description="Helical" evidence="8">
    <location>
        <begin position="241"/>
        <end position="261"/>
    </location>
</feature>
<dbReference type="SUPFAM" id="SSF49344">
    <property type="entry name" value="CBD9-like"/>
    <property type="match status" value="1"/>
</dbReference>
<keyword evidence="5 8" id="KW-1133">Transmembrane helix</keyword>
<dbReference type="EMBL" id="JACBAG010001739">
    <property type="protein sequence ID" value="KAF7183185.1"/>
    <property type="molecule type" value="Genomic_DNA"/>
</dbReference>
<keyword evidence="3 8" id="KW-0812">Transmembrane</keyword>
<feature type="transmembrane region" description="Helical" evidence="8">
    <location>
        <begin position="158"/>
        <end position="183"/>
    </location>
</feature>
<keyword evidence="4" id="KW-0249">Electron transport</keyword>
<keyword evidence="11" id="KW-1185">Reference proteome</keyword>
<name>A0A8H6VDR5_9EURO</name>
<proteinExistence type="predicted"/>
<evidence type="ECO:0000259" key="9">
    <source>
        <dbReference type="SMART" id="SM00665"/>
    </source>
</evidence>
<dbReference type="SMART" id="SM00665">
    <property type="entry name" value="B561"/>
    <property type="match status" value="1"/>
</dbReference>
<evidence type="ECO:0000313" key="10">
    <source>
        <dbReference type="EMBL" id="KAF7183185.1"/>
    </source>
</evidence>
<organism evidence="10 11">
    <name type="scientific">Aspergillus felis</name>
    <dbReference type="NCBI Taxonomy" id="1287682"/>
    <lineage>
        <taxon>Eukaryota</taxon>
        <taxon>Fungi</taxon>
        <taxon>Dikarya</taxon>
        <taxon>Ascomycota</taxon>
        <taxon>Pezizomycotina</taxon>
        <taxon>Eurotiomycetes</taxon>
        <taxon>Eurotiomycetidae</taxon>
        <taxon>Eurotiales</taxon>
        <taxon>Aspergillaceae</taxon>
        <taxon>Aspergillus</taxon>
        <taxon>Aspergillus subgen. Fumigati</taxon>
    </lineage>
</organism>
<dbReference type="Gene3D" id="2.60.40.1210">
    <property type="entry name" value="Cellobiose dehydrogenase, cytochrome domain"/>
    <property type="match status" value="1"/>
</dbReference>
<protein>
    <recommendedName>
        <fullName evidence="9">Cytochrome b561 domain-containing protein</fullName>
    </recommendedName>
</protein>
<feature type="domain" description="Cytochrome b561" evidence="9">
    <location>
        <begin position="160"/>
        <end position="258"/>
    </location>
</feature>
<evidence type="ECO:0000256" key="3">
    <source>
        <dbReference type="ARBA" id="ARBA00022692"/>
    </source>
</evidence>
<keyword evidence="6 8" id="KW-0472">Membrane</keyword>